<gene>
    <name evidence="5" type="primary">LOC115621559</name>
</gene>
<dbReference type="GeneID" id="115621559"/>
<dbReference type="Proteomes" id="UP000504634">
    <property type="component" value="Unplaced"/>
</dbReference>
<name>A0A6J2T817_DROLE</name>
<sequence>MKFFGGILLPVAILLGINVTWIYARRHRDPATDRLPITLYYEALCPYCMQFMTQQLYPSMKDRLPYTQLTLVPYGNARADKHGKITCQHGTNECELNAWHACILEHHDIETALKLISCMMRSRKNKLEICANRYQINIGDVKLCKKERTVDEILSKYGKETDKVPHQGVPAIAVDNHLDFDDQENLNDHFDSTFCSKYQAKFNKILKNCQ</sequence>
<keyword evidence="4" id="KW-1185">Reference proteome</keyword>
<comment type="similarity">
    <text evidence="1">Belongs to the GILT family.</text>
</comment>
<dbReference type="RefSeq" id="XP_030371092.1">
    <property type="nucleotide sequence ID" value="XM_030515232.1"/>
</dbReference>
<keyword evidence="2" id="KW-0325">Glycoprotein</keyword>
<protein>
    <submittedName>
        <fullName evidence="5">GILT-like protein 2</fullName>
    </submittedName>
</protein>
<dbReference type="PANTHER" id="PTHR13234">
    <property type="entry name" value="GAMMA-INTERFERON INDUCIBLE LYSOSOMAL THIOL REDUCTASE GILT"/>
    <property type="match status" value="1"/>
</dbReference>
<feature type="transmembrane region" description="Helical" evidence="3">
    <location>
        <begin position="6"/>
        <end position="24"/>
    </location>
</feature>
<evidence type="ECO:0000256" key="3">
    <source>
        <dbReference type="SAM" id="Phobius"/>
    </source>
</evidence>
<organism evidence="4 5">
    <name type="scientific">Drosophila lebanonensis</name>
    <name type="common">Fruit fly</name>
    <name type="synonym">Scaptodrosophila lebanonensis</name>
    <dbReference type="NCBI Taxonomy" id="7225"/>
    <lineage>
        <taxon>Eukaryota</taxon>
        <taxon>Metazoa</taxon>
        <taxon>Ecdysozoa</taxon>
        <taxon>Arthropoda</taxon>
        <taxon>Hexapoda</taxon>
        <taxon>Insecta</taxon>
        <taxon>Pterygota</taxon>
        <taxon>Neoptera</taxon>
        <taxon>Endopterygota</taxon>
        <taxon>Diptera</taxon>
        <taxon>Brachycera</taxon>
        <taxon>Muscomorpha</taxon>
        <taxon>Ephydroidea</taxon>
        <taxon>Drosophilidae</taxon>
        <taxon>Scaptodrosophila</taxon>
    </lineage>
</organism>
<dbReference type="Pfam" id="PF03227">
    <property type="entry name" value="GILT"/>
    <property type="match status" value="1"/>
</dbReference>
<keyword evidence="3" id="KW-0812">Transmembrane</keyword>
<evidence type="ECO:0000313" key="4">
    <source>
        <dbReference type="Proteomes" id="UP000504634"/>
    </source>
</evidence>
<proteinExistence type="inferred from homology"/>
<keyword evidence="3" id="KW-0472">Membrane</keyword>
<accession>A0A6J2T817</accession>
<dbReference type="OrthoDB" id="958254at2759"/>
<dbReference type="InterPro" id="IPR036249">
    <property type="entry name" value="Thioredoxin-like_sf"/>
</dbReference>
<evidence type="ECO:0000256" key="1">
    <source>
        <dbReference type="ARBA" id="ARBA00005679"/>
    </source>
</evidence>
<evidence type="ECO:0000313" key="5">
    <source>
        <dbReference type="RefSeq" id="XP_030371092.1"/>
    </source>
</evidence>
<dbReference type="Gene3D" id="3.40.30.10">
    <property type="entry name" value="Glutaredoxin"/>
    <property type="match status" value="1"/>
</dbReference>
<dbReference type="InterPro" id="IPR004911">
    <property type="entry name" value="Interferon-induced_GILT"/>
</dbReference>
<dbReference type="GO" id="GO:0016671">
    <property type="term" value="F:oxidoreductase activity, acting on a sulfur group of donors, disulfide as acceptor"/>
    <property type="evidence" value="ECO:0007669"/>
    <property type="project" value="InterPro"/>
</dbReference>
<dbReference type="SUPFAM" id="SSF52833">
    <property type="entry name" value="Thioredoxin-like"/>
    <property type="match status" value="1"/>
</dbReference>
<dbReference type="CTD" id="42788"/>
<evidence type="ECO:0000256" key="2">
    <source>
        <dbReference type="ARBA" id="ARBA00023180"/>
    </source>
</evidence>
<keyword evidence="3" id="KW-1133">Transmembrane helix</keyword>
<dbReference type="PANTHER" id="PTHR13234:SF73">
    <property type="entry name" value="GILT-LIKE PROTEIN 2-RELATED"/>
    <property type="match status" value="1"/>
</dbReference>
<reference evidence="5" key="1">
    <citation type="submission" date="2025-08" db="UniProtKB">
        <authorList>
            <consortium name="RefSeq"/>
        </authorList>
    </citation>
    <scope>IDENTIFICATION</scope>
    <source>
        <strain evidence="5">11010-0011.00</strain>
        <tissue evidence="5">Whole body</tissue>
    </source>
</reference>
<dbReference type="AlphaFoldDB" id="A0A6J2T817"/>